<evidence type="ECO:0000313" key="1">
    <source>
        <dbReference type="EMBL" id="SFV86041.1"/>
    </source>
</evidence>
<dbReference type="EMBL" id="FPHY01000055">
    <property type="protein sequence ID" value="SFV86041.1"/>
    <property type="molecule type" value="Genomic_DNA"/>
</dbReference>
<dbReference type="AlphaFoldDB" id="A0A1W1DWH6"/>
<accession>A0A1W1DWH6</accession>
<proteinExistence type="predicted"/>
<reference evidence="1" key="1">
    <citation type="submission" date="2016-10" db="EMBL/GenBank/DDBJ databases">
        <authorList>
            <person name="de Groot N.N."/>
        </authorList>
    </citation>
    <scope>NUCLEOTIDE SEQUENCE</scope>
</reference>
<name>A0A1W1DWH6_9ZZZZ</name>
<protein>
    <submittedName>
        <fullName evidence="1">Uncharacterized protein</fullName>
    </submittedName>
</protein>
<sequence>MPNFVHEGYIAEKYGVFFVNGDKEGMFFIAVVVGAHVSLFTEGVGDATTAVGVAVFSDKAD</sequence>
<gene>
    <name evidence="1" type="ORF">MNB_SUP05-SYMBIONT-4-417</name>
</gene>
<organism evidence="1">
    <name type="scientific">hydrothermal vent metagenome</name>
    <dbReference type="NCBI Taxonomy" id="652676"/>
    <lineage>
        <taxon>unclassified sequences</taxon>
        <taxon>metagenomes</taxon>
        <taxon>ecological metagenomes</taxon>
    </lineage>
</organism>